<reference evidence="1 2" key="1">
    <citation type="submission" date="2024-04" db="EMBL/GenBank/DDBJ databases">
        <authorList>
            <person name="Fracassetti M."/>
        </authorList>
    </citation>
    <scope>NUCLEOTIDE SEQUENCE [LARGE SCALE GENOMIC DNA]</scope>
</reference>
<sequence>MVESGSIHSNQNQRVCELEKAFRRRGYGTPLFSTPQAVGRQLGRTFDVRQGPRATMGGYASYPKDAENAWF</sequence>
<protein>
    <submittedName>
        <fullName evidence="1">Uncharacterized protein</fullName>
    </submittedName>
</protein>
<dbReference type="Proteomes" id="UP001497516">
    <property type="component" value="Chromosome 3"/>
</dbReference>
<gene>
    <name evidence="1" type="ORF">LTRI10_LOCUS20256</name>
</gene>
<name>A0AAV2DYG0_9ROSI</name>
<accession>A0AAV2DYG0</accession>
<evidence type="ECO:0000313" key="2">
    <source>
        <dbReference type="Proteomes" id="UP001497516"/>
    </source>
</evidence>
<evidence type="ECO:0000313" key="1">
    <source>
        <dbReference type="EMBL" id="CAL1378691.1"/>
    </source>
</evidence>
<organism evidence="1 2">
    <name type="scientific">Linum trigynum</name>
    <dbReference type="NCBI Taxonomy" id="586398"/>
    <lineage>
        <taxon>Eukaryota</taxon>
        <taxon>Viridiplantae</taxon>
        <taxon>Streptophyta</taxon>
        <taxon>Embryophyta</taxon>
        <taxon>Tracheophyta</taxon>
        <taxon>Spermatophyta</taxon>
        <taxon>Magnoliopsida</taxon>
        <taxon>eudicotyledons</taxon>
        <taxon>Gunneridae</taxon>
        <taxon>Pentapetalae</taxon>
        <taxon>rosids</taxon>
        <taxon>fabids</taxon>
        <taxon>Malpighiales</taxon>
        <taxon>Linaceae</taxon>
        <taxon>Linum</taxon>
    </lineage>
</organism>
<dbReference type="AlphaFoldDB" id="A0AAV2DYG0"/>
<proteinExistence type="predicted"/>
<dbReference type="EMBL" id="OZ034816">
    <property type="protein sequence ID" value="CAL1378691.1"/>
    <property type="molecule type" value="Genomic_DNA"/>
</dbReference>
<keyword evidence="2" id="KW-1185">Reference proteome</keyword>